<organism evidence="6 7">
    <name type="scientific">Folsomia candida</name>
    <name type="common">Springtail</name>
    <dbReference type="NCBI Taxonomy" id="158441"/>
    <lineage>
        <taxon>Eukaryota</taxon>
        <taxon>Metazoa</taxon>
        <taxon>Ecdysozoa</taxon>
        <taxon>Arthropoda</taxon>
        <taxon>Hexapoda</taxon>
        <taxon>Collembola</taxon>
        <taxon>Entomobryomorpha</taxon>
        <taxon>Isotomoidea</taxon>
        <taxon>Isotomidae</taxon>
        <taxon>Proisotominae</taxon>
        <taxon>Folsomia</taxon>
    </lineage>
</organism>
<dbReference type="AlphaFoldDB" id="A0A226F3G4"/>
<dbReference type="Pfam" id="PF03055">
    <property type="entry name" value="RPE65"/>
    <property type="match status" value="1"/>
</dbReference>
<dbReference type="InterPro" id="IPR004294">
    <property type="entry name" value="Carotenoid_Oase"/>
</dbReference>
<dbReference type="GO" id="GO:0046872">
    <property type="term" value="F:metal ion binding"/>
    <property type="evidence" value="ECO:0007669"/>
    <property type="project" value="UniProtKB-KW"/>
</dbReference>
<evidence type="ECO:0000313" key="6">
    <source>
        <dbReference type="EMBL" id="OXA64335.1"/>
    </source>
</evidence>
<evidence type="ECO:0000256" key="3">
    <source>
        <dbReference type="ARBA" id="ARBA00023002"/>
    </source>
</evidence>
<evidence type="ECO:0000256" key="4">
    <source>
        <dbReference type="ARBA" id="ARBA00023004"/>
    </source>
</evidence>
<proteinExistence type="inferred from homology"/>
<evidence type="ECO:0000256" key="2">
    <source>
        <dbReference type="ARBA" id="ARBA00022723"/>
    </source>
</evidence>
<dbReference type="PANTHER" id="PTHR10543">
    <property type="entry name" value="BETA-CAROTENE DIOXYGENASE"/>
    <property type="match status" value="1"/>
</dbReference>
<feature type="binding site" evidence="5">
    <location>
        <position position="178"/>
    </location>
    <ligand>
        <name>Fe cation</name>
        <dbReference type="ChEBI" id="CHEBI:24875"/>
        <note>catalytic</note>
    </ligand>
</feature>
<keyword evidence="3" id="KW-0560">Oxidoreductase</keyword>
<comment type="caution">
    <text evidence="6">The sequence shown here is derived from an EMBL/GenBank/DDBJ whole genome shotgun (WGS) entry which is preliminary data.</text>
</comment>
<gene>
    <name evidence="6" type="ORF">Fcan01_01053</name>
</gene>
<dbReference type="OrthoDB" id="1069523at2759"/>
<dbReference type="GO" id="GO:0042574">
    <property type="term" value="P:retinal metabolic process"/>
    <property type="evidence" value="ECO:0007669"/>
    <property type="project" value="TreeGrafter"/>
</dbReference>
<dbReference type="GO" id="GO:0003834">
    <property type="term" value="F:beta-carotene 15,15'-dioxygenase activity"/>
    <property type="evidence" value="ECO:0007669"/>
    <property type="project" value="TreeGrafter"/>
</dbReference>
<dbReference type="GO" id="GO:0016787">
    <property type="term" value="F:hydrolase activity"/>
    <property type="evidence" value="ECO:0007669"/>
    <property type="project" value="UniProtKB-KW"/>
</dbReference>
<protein>
    <submittedName>
        <fullName evidence="6">All-trans-retinyl ester 13-cis isomerohydrolase</fullName>
    </submittedName>
</protein>
<dbReference type="OMA" id="MENPRIN"/>
<feature type="binding site" evidence="5">
    <location>
        <position position="523"/>
    </location>
    <ligand>
        <name>Fe cation</name>
        <dbReference type="ChEBI" id="CHEBI:24875"/>
        <note>catalytic</note>
    </ligand>
</feature>
<keyword evidence="6" id="KW-0378">Hydrolase</keyword>
<evidence type="ECO:0000313" key="7">
    <source>
        <dbReference type="Proteomes" id="UP000198287"/>
    </source>
</evidence>
<sequence>MSKDTVIKAFKSIKETTKAEVSQIIGNVPDWATGRILQSCPAKWDYPKYRLNHVYDGYMMTCKFEIRGGSNGSVSFTSKFLLSEAFKKAEIAKKPIIAEFSTRSAGTDASLSVLEKVLASVLPTPSDNCLFISTSNVCRNPIIQADYGFMFELDPKSLNCISRHDPVKDFGLHALTPHPLTDLETGETYNVGVSVNTGSKWKIMKFPRGSNLRSLTDSLKMGKVLATIPARSKTHCSWLHSFAMTKTYLIWIDQPCHFSLKKAAMLLLKGVCPKETMEWYPEKKNRFYIFNKKTCKVVKIEILSNDAFYFTHILNSYEEKGHIIVDIFSMRNIQFINSQGIPNLRAGQVLKDPDCPQLVRYVIPLVGEDLGKYPENRNLVKLRTTATAIRAEDKLILKPEVMSEVKMDYPTFNKRMSGGGLRFIWTSGAFCPSVHHNKIIKFDFATRESICWHAEPHQYVGEPNFIPRPAGTEKDDGIIVLVVVNYSVTRDKVEKDFMIWLDAKDLKELGRAHFDTEIPIALHSIWQSM</sequence>
<keyword evidence="4 5" id="KW-0408">Iron</keyword>
<comment type="similarity">
    <text evidence="1">Belongs to the carotenoid oxygenase family.</text>
</comment>
<reference evidence="6 7" key="1">
    <citation type="submission" date="2015-12" db="EMBL/GenBank/DDBJ databases">
        <title>The genome of Folsomia candida.</title>
        <authorList>
            <person name="Faddeeva A."/>
            <person name="Derks M.F."/>
            <person name="Anvar Y."/>
            <person name="Smit S."/>
            <person name="Van Straalen N."/>
            <person name="Roelofs D."/>
        </authorList>
    </citation>
    <scope>NUCLEOTIDE SEQUENCE [LARGE SCALE GENOMIC DNA]</scope>
    <source>
        <strain evidence="6 7">VU population</strain>
        <tissue evidence="6">Whole body</tissue>
    </source>
</reference>
<feature type="binding site" evidence="5">
    <location>
        <position position="312"/>
    </location>
    <ligand>
        <name>Fe cation</name>
        <dbReference type="ChEBI" id="CHEBI:24875"/>
        <note>catalytic</note>
    </ligand>
</feature>
<accession>A0A226F3G4</accession>
<keyword evidence="7" id="KW-1185">Reference proteome</keyword>
<dbReference type="EMBL" id="LNIX01000001">
    <property type="protein sequence ID" value="OXA64335.1"/>
    <property type="molecule type" value="Genomic_DNA"/>
</dbReference>
<dbReference type="Proteomes" id="UP000198287">
    <property type="component" value="Unassembled WGS sequence"/>
</dbReference>
<feature type="binding site" evidence="5">
    <location>
        <position position="240"/>
    </location>
    <ligand>
        <name>Fe cation</name>
        <dbReference type="ChEBI" id="CHEBI:24875"/>
        <note>catalytic</note>
    </ligand>
</feature>
<name>A0A226F3G4_FOLCA</name>
<keyword evidence="2 5" id="KW-0479">Metal-binding</keyword>
<dbReference type="GO" id="GO:0010436">
    <property type="term" value="F:carotenoid dioxygenase activity"/>
    <property type="evidence" value="ECO:0007669"/>
    <property type="project" value="TreeGrafter"/>
</dbReference>
<dbReference type="PANTHER" id="PTHR10543:SF24">
    <property type="entry name" value="CAROTENOID ISOMEROOXYGENASE"/>
    <property type="match status" value="1"/>
</dbReference>
<dbReference type="GO" id="GO:0016121">
    <property type="term" value="P:carotene catabolic process"/>
    <property type="evidence" value="ECO:0007669"/>
    <property type="project" value="TreeGrafter"/>
</dbReference>
<evidence type="ECO:0000256" key="5">
    <source>
        <dbReference type="PIRSR" id="PIRSR604294-1"/>
    </source>
</evidence>
<comment type="cofactor">
    <cofactor evidence="5">
        <name>Fe(2+)</name>
        <dbReference type="ChEBI" id="CHEBI:29033"/>
    </cofactor>
    <text evidence="5">Binds 1 Fe(2+) ion per subunit.</text>
</comment>
<evidence type="ECO:0000256" key="1">
    <source>
        <dbReference type="ARBA" id="ARBA00006787"/>
    </source>
</evidence>